<dbReference type="InterPro" id="IPR024146">
    <property type="entry name" value="Claspin"/>
</dbReference>
<dbReference type="PANTHER" id="PTHR14396">
    <property type="entry name" value="CLASPIN"/>
    <property type="match status" value="1"/>
</dbReference>
<feature type="region of interest" description="Disordered" evidence="4">
    <location>
        <begin position="354"/>
        <end position="377"/>
    </location>
</feature>
<feature type="region of interest" description="Disordered" evidence="4">
    <location>
        <begin position="167"/>
        <end position="293"/>
    </location>
</feature>
<evidence type="ECO:0000256" key="1">
    <source>
        <dbReference type="ARBA" id="ARBA00004123"/>
    </source>
</evidence>
<dbReference type="EMBL" id="JAJSOF020000005">
    <property type="protein sequence ID" value="KAJ4448178.1"/>
    <property type="molecule type" value="Genomic_DNA"/>
</dbReference>
<comment type="caution">
    <text evidence="5">The sequence shown here is derived from an EMBL/GenBank/DDBJ whole genome shotgun (WGS) entry which is preliminary data.</text>
</comment>
<evidence type="ECO:0000256" key="2">
    <source>
        <dbReference type="ARBA" id="ARBA00022553"/>
    </source>
</evidence>
<feature type="compositionally biased region" description="Basic and acidic residues" evidence="4">
    <location>
        <begin position="244"/>
        <end position="257"/>
    </location>
</feature>
<protein>
    <recommendedName>
        <fullName evidence="7">Claspin</fullName>
    </recommendedName>
</protein>
<feature type="region of interest" description="Disordered" evidence="4">
    <location>
        <begin position="64"/>
        <end position="89"/>
    </location>
</feature>
<evidence type="ECO:0000256" key="4">
    <source>
        <dbReference type="SAM" id="MobiDB-lite"/>
    </source>
</evidence>
<evidence type="ECO:0000313" key="6">
    <source>
        <dbReference type="Proteomes" id="UP001148838"/>
    </source>
</evidence>
<feature type="compositionally biased region" description="Acidic residues" evidence="4">
    <location>
        <begin position="210"/>
        <end position="243"/>
    </location>
</feature>
<feature type="compositionally biased region" description="Acidic residues" evidence="4">
    <location>
        <begin position="364"/>
        <end position="376"/>
    </location>
</feature>
<reference evidence="5 6" key="1">
    <citation type="journal article" date="2022" name="Allergy">
        <title>Genome assembly and annotation of Periplaneta americana reveal a comprehensive cockroach allergen profile.</title>
        <authorList>
            <person name="Wang L."/>
            <person name="Xiong Q."/>
            <person name="Saelim N."/>
            <person name="Wang L."/>
            <person name="Nong W."/>
            <person name="Wan A.T."/>
            <person name="Shi M."/>
            <person name="Liu X."/>
            <person name="Cao Q."/>
            <person name="Hui J.H.L."/>
            <person name="Sookrung N."/>
            <person name="Leung T.F."/>
            <person name="Tungtrongchitr A."/>
            <person name="Tsui S.K.W."/>
        </authorList>
    </citation>
    <scope>NUCLEOTIDE SEQUENCE [LARGE SCALE GENOMIC DNA]</scope>
    <source>
        <strain evidence="5">PWHHKU_190912</strain>
    </source>
</reference>
<evidence type="ECO:0008006" key="7">
    <source>
        <dbReference type="Google" id="ProtNLM"/>
    </source>
</evidence>
<feature type="compositionally biased region" description="Acidic residues" evidence="4">
    <location>
        <begin position="260"/>
        <end position="293"/>
    </location>
</feature>
<feature type="compositionally biased region" description="Polar residues" evidence="4">
    <location>
        <begin position="167"/>
        <end position="186"/>
    </location>
</feature>
<accession>A0ABQ8TPF3</accession>
<gene>
    <name evidence="5" type="ORF">ANN_10191</name>
</gene>
<proteinExistence type="predicted"/>
<comment type="subcellular location">
    <subcellularLocation>
        <location evidence="1">Nucleus</location>
    </subcellularLocation>
</comment>
<name>A0ABQ8TPF3_PERAM</name>
<keyword evidence="3" id="KW-0539">Nucleus</keyword>
<dbReference type="Proteomes" id="UP001148838">
    <property type="component" value="Unassembled WGS sequence"/>
</dbReference>
<dbReference type="PANTHER" id="PTHR14396:SF10">
    <property type="entry name" value="CLASPIN"/>
    <property type="match status" value="1"/>
</dbReference>
<evidence type="ECO:0000313" key="5">
    <source>
        <dbReference type="EMBL" id="KAJ4448178.1"/>
    </source>
</evidence>
<evidence type="ECO:0000256" key="3">
    <source>
        <dbReference type="ARBA" id="ARBA00023242"/>
    </source>
</evidence>
<keyword evidence="6" id="KW-1185">Reference proteome</keyword>
<sequence length="544" mass="62032">MKKIPETFTYCNDFSIKTCELDLAMIPPYQPFDMRKRQATPSVDAEDNRKSRILDLISPVSNLPSLRSTPSTQSEYPSPLTARTLNGTSSSTAKKLFTEAEPMNTQDNMDELLGLCSGQFTGSIGRLVDPSMDVNHKGLEDELLGLCSGKFNTQPVNLHSLEQDEGLTQPNTQHTESPSKSKQVQPFTDDEEDEVVETRVQKRHKRLDFSDESDDEDAGSDVTAEVEDEDEEPKLVDYDSEENEIIKPAHEPKKRSAAEFFEDEAELSESEWGSEDEDEQDLDTLEFEEGDAENLDQRKVKAQLDKIHMRRLLDEDRREVRMLQELLLEDGELHSEGGGRERKFRWKNINNVDDNDLQRRDSDNEGNEDVENEDEETWRRLRHEREMFLQQHKMKAGTETEDVLSETSDSQLIKLGRAALKRINSQDKSERLPPVKRTVSDPLVSPDPKHPFKLLTKRGSFLARGENALARIAEITQNSSGGPVVGPKNTRNFVFATLSPEKVVEKCTVVEEVSIKFRQRKITFLSRKLHHTWITISSENNVSI</sequence>
<organism evidence="5 6">
    <name type="scientific">Periplaneta americana</name>
    <name type="common">American cockroach</name>
    <name type="synonym">Blatta americana</name>
    <dbReference type="NCBI Taxonomy" id="6978"/>
    <lineage>
        <taxon>Eukaryota</taxon>
        <taxon>Metazoa</taxon>
        <taxon>Ecdysozoa</taxon>
        <taxon>Arthropoda</taxon>
        <taxon>Hexapoda</taxon>
        <taxon>Insecta</taxon>
        <taxon>Pterygota</taxon>
        <taxon>Neoptera</taxon>
        <taxon>Polyneoptera</taxon>
        <taxon>Dictyoptera</taxon>
        <taxon>Blattodea</taxon>
        <taxon>Blattoidea</taxon>
        <taxon>Blattidae</taxon>
        <taxon>Blattinae</taxon>
        <taxon>Periplaneta</taxon>
    </lineage>
</organism>
<keyword evidence="2" id="KW-0597">Phosphoprotein</keyword>